<name>A0A316AN41_9BACT</name>
<dbReference type="GO" id="GO:0008218">
    <property type="term" value="P:bioluminescence"/>
    <property type="evidence" value="ECO:0007669"/>
    <property type="project" value="InterPro"/>
</dbReference>
<evidence type="ECO:0000313" key="3">
    <source>
        <dbReference type="Proteomes" id="UP000245880"/>
    </source>
</evidence>
<dbReference type="SUPFAM" id="SSF53720">
    <property type="entry name" value="ALDH-like"/>
    <property type="match status" value="1"/>
</dbReference>
<accession>A0A316AN41</accession>
<gene>
    <name evidence="2" type="ORF">CLV98_103245</name>
</gene>
<dbReference type="Pfam" id="PF05893">
    <property type="entry name" value="LuxC"/>
    <property type="match status" value="1"/>
</dbReference>
<dbReference type="AlphaFoldDB" id="A0A316AN41"/>
<dbReference type="Proteomes" id="UP000245880">
    <property type="component" value="Unassembled WGS sequence"/>
</dbReference>
<organism evidence="2 3">
    <name type="scientific">Dyadobacter jejuensis</name>
    <dbReference type="NCBI Taxonomy" id="1082580"/>
    <lineage>
        <taxon>Bacteria</taxon>
        <taxon>Pseudomonadati</taxon>
        <taxon>Bacteroidota</taxon>
        <taxon>Cytophagia</taxon>
        <taxon>Cytophagales</taxon>
        <taxon>Spirosomataceae</taxon>
        <taxon>Dyadobacter</taxon>
    </lineage>
</organism>
<proteinExistence type="predicted"/>
<protein>
    <submittedName>
        <fullName evidence="2">Acyl-CoA reductase LuxC</fullName>
    </submittedName>
</protein>
<reference evidence="2 3" key="1">
    <citation type="submission" date="2018-03" db="EMBL/GenBank/DDBJ databases">
        <title>Genomic Encyclopedia of Archaeal and Bacterial Type Strains, Phase II (KMG-II): from individual species to whole genera.</title>
        <authorList>
            <person name="Goeker M."/>
        </authorList>
    </citation>
    <scope>NUCLEOTIDE SEQUENCE [LARGE SCALE GENOMIC DNA]</scope>
    <source>
        <strain evidence="2 3">DSM 100346</strain>
    </source>
</reference>
<dbReference type="InterPro" id="IPR008670">
    <property type="entry name" value="CoA_reduct_LuxC"/>
</dbReference>
<evidence type="ECO:0000313" key="2">
    <source>
        <dbReference type="EMBL" id="PWJ58878.1"/>
    </source>
</evidence>
<sequence length="341" mass="38937">MISRIKQINAFTQLGSFIEDPQNQAILSDWCQAAYLKNNWFKPELVQQSLLALAEQYLRKNKLEAWLEKYPLPNSPCKVGVVMAGNIPAVGFHDVLCVLASGHTLLAKPSTDDQALMLLLLQKLISFEPSLAEQIQIVDRLNEADAYIATGSDNTARYFHYYFAKKPHIIRKNRTSIAILTGEETHEELKALGEDVLKYYGLGCRNVSKIYVPKDYEFTPFYEAIEPMADRFLNHHKYFNNYEYNKSIVLINRVPHFDNGFLILTESPALVSPISMLHYQRYERLTDIEESLVDQQEKIQCVISSSQLNWPHSIEMGKSQSPGLSDYADNVDTMKFLSSLG</sequence>
<keyword evidence="3" id="KW-1185">Reference proteome</keyword>
<dbReference type="EMBL" id="QGDT01000003">
    <property type="protein sequence ID" value="PWJ58878.1"/>
    <property type="molecule type" value="Genomic_DNA"/>
</dbReference>
<comment type="caution">
    <text evidence="2">The sequence shown here is derived from an EMBL/GenBank/DDBJ whole genome shotgun (WGS) entry which is preliminary data.</text>
</comment>
<evidence type="ECO:0000256" key="1">
    <source>
        <dbReference type="ARBA" id="ARBA00022857"/>
    </source>
</evidence>
<dbReference type="InterPro" id="IPR016161">
    <property type="entry name" value="Ald_DH/histidinol_DH"/>
</dbReference>
<keyword evidence="1" id="KW-0521">NADP</keyword>
<dbReference type="GO" id="GO:0003995">
    <property type="term" value="F:acyl-CoA dehydrogenase activity"/>
    <property type="evidence" value="ECO:0007669"/>
    <property type="project" value="InterPro"/>
</dbReference>
<dbReference type="RefSeq" id="WP_211319996.1">
    <property type="nucleotide sequence ID" value="NZ_QGDT01000003.1"/>
</dbReference>